<evidence type="ECO:0000313" key="2">
    <source>
        <dbReference type="Proteomes" id="UP000593565"/>
    </source>
</evidence>
<comment type="caution">
    <text evidence="1">The sequence shown here is derived from an EMBL/GenBank/DDBJ whole genome shotgun (WGS) entry which is preliminary data.</text>
</comment>
<proteinExistence type="predicted"/>
<reference evidence="1 2" key="1">
    <citation type="submission" date="2020-02" db="EMBL/GenBank/DDBJ databases">
        <title>A chromosome-scale genome assembly of the black bullhead catfish (Ameiurus melas).</title>
        <authorList>
            <person name="Wen M."/>
            <person name="Zham M."/>
            <person name="Cabau C."/>
            <person name="Klopp C."/>
            <person name="Donnadieu C."/>
            <person name="Roques C."/>
            <person name="Bouchez O."/>
            <person name="Lampietro C."/>
            <person name="Jouanno E."/>
            <person name="Herpin A."/>
            <person name="Louis A."/>
            <person name="Berthelot C."/>
            <person name="Parey E."/>
            <person name="Roest-Crollius H."/>
            <person name="Braasch I."/>
            <person name="Postlethwait J."/>
            <person name="Robinson-Rechavi M."/>
            <person name="Echchiki A."/>
            <person name="Begum T."/>
            <person name="Montfort J."/>
            <person name="Schartl M."/>
            <person name="Bobe J."/>
            <person name="Guiguen Y."/>
        </authorList>
    </citation>
    <scope>NUCLEOTIDE SEQUENCE [LARGE SCALE GENOMIC DNA]</scope>
    <source>
        <strain evidence="1">M_S1</strain>
        <tissue evidence="1">Blood</tissue>
    </source>
</reference>
<feature type="non-terminal residue" evidence="1">
    <location>
        <position position="1"/>
    </location>
</feature>
<accession>A0A7J6BG30</accession>
<dbReference type="EMBL" id="JAAGNN010000001">
    <property type="protein sequence ID" value="KAF4094066.1"/>
    <property type="molecule type" value="Genomic_DNA"/>
</dbReference>
<sequence>SSFTALGPLLEQLRKRRETLAHFCFFSFFHTPFLILYNRSLTTYTSHIEALSFQSKREGHRRNGKLVIGIICLSAH</sequence>
<dbReference type="Proteomes" id="UP000593565">
    <property type="component" value="Unassembled WGS sequence"/>
</dbReference>
<dbReference type="AlphaFoldDB" id="A0A7J6BG30"/>
<organism evidence="1 2">
    <name type="scientific">Ameiurus melas</name>
    <name type="common">Black bullhead</name>
    <name type="synonym">Silurus melas</name>
    <dbReference type="NCBI Taxonomy" id="219545"/>
    <lineage>
        <taxon>Eukaryota</taxon>
        <taxon>Metazoa</taxon>
        <taxon>Chordata</taxon>
        <taxon>Craniata</taxon>
        <taxon>Vertebrata</taxon>
        <taxon>Euteleostomi</taxon>
        <taxon>Actinopterygii</taxon>
        <taxon>Neopterygii</taxon>
        <taxon>Teleostei</taxon>
        <taxon>Ostariophysi</taxon>
        <taxon>Siluriformes</taxon>
        <taxon>Ictaluridae</taxon>
        <taxon>Ameiurus</taxon>
    </lineage>
</organism>
<evidence type="ECO:0000313" key="1">
    <source>
        <dbReference type="EMBL" id="KAF4094066.1"/>
    </source>
</evidence>
<keyword evidence="2" id="KW-1185">Reference proteome</keyword>
<name>A0A7J6BG30_AMEME</name>
<protein>
    <submittedName>
        <fullName evidence="1">Uncharacterized protein</fullName>
    </submittedName>
</protein>
<gene>
    <name evidence="1" type="ORF">AMELA_G00008850</name>
</gene>